<dbReference type="Gene3D" id="1.10.10.10">
    <property type="entry name" value="Winged helix-like DNA-binding domain superfamily/Winged helix DNA-binding domain"/>
    <property type="match status" value="1"/>
</dbReference>
<dbReference type="InterPro" id="IPR001766">
    <property type="entry name" value="Fork_head_dom"/>
</dbReference>
<evidence type="ECO:0000259" key="8">
    <source>
        <dbReference type="PROSITE" id="PS50039"/>
    </source>
</evidence>
<protein>
    <recommendedName>
        <fullName evidence="8">Fork-head domain-containing protein</fullName>
    </recommendedName>
</protein>
<dbReference type="PROSITE" id="PS50039">
    <property type="entry name" value="FORK_HEAD_3"/>
    <property type="match status" value="1"/>
</dbReference>
<dbReference type="GO" id="GO:0000978">
    <property type="term" value="F:RNA polymerase II cis-regulatory region sequence-specific DNA binding"/>
    <property type="evidence" value="ECO:0007669"/>
    <property type="project" value="TreeGrafter"/>
</dbReference>
<dbReference type="PANTHER" id="PTHR45881:SF5">
    <property type="entry name" value="FORK-HEAD DOMAIN-CONTAINING PROTEIN"/>
    <property type="match status" value="1"/>
</dbReference>
<evidence type="ECO:0000256" key="2">
    <source>
        <dbReference type="ARBA" id="ARBA00023015"/>
    </source>
</evidence>
<evidence type="ECO:0000256" key="7">
    <source>
        <dbReference type="SAM" id="MobiDB-lite"/>
    </source>
</evidence>
<evidence type="ECO:0000256" key="6">
    <source>
        <dbReference type="PROSITE-ProRule" id="PRU00089"/>
    </source>
</evidence>
<feature type="compositionally biased region" description="Basic residues" evidence="7">
    <location>
        <begin position="319"/>
        <end position="331"/>
    </location>
</feature>
<organism evidence="9 10">
    <name type="scientific">Viridothelium virens</name>
    <name type="common">Speckled blister lichen</name>
    <name type="synonym">Trypethelium virens</name>
    <dbReference type="NCBI Taxonomy" id="1048519"/>
    <lineage>
        <taxon>Eukaryota</taxon>
        <taxon>Fungi</taxon>
        <taxon>Dikarya</taxon>
        <taxon>Ascomycota</taxon>
        <taxon>Pezizomycotina</taxon>
        <taxon>Dothideomycetes</taxon>
        <taxon>Dothideomycetes incertae sedis</taxon>
        <taxon>Trypetheliales</taxon>
        <taxon>Trypetheliaceae</taxon>
        <taxon>Viridothelium</taxon>
    </lineage>
</organism>
<dbReference type="InterPro" id="IPR036388">
    <property type="entry name" value="WH-like_DNA-bd_sf"/>
</dbReference>
<evidence type="ECO:0000313" key="9">
    <source>
        <dbReference type="EMBL" id="KAF2237246.1"/>
    </source>
</evidence>
<gene>
    <name evidence="9" type="ORF">EV356DRAFT_574403</name>
</gene>
<evidence type="ECO:0000256" key="3">
    <source>
        <dbReference type="ARBA" id="ARBA00023125"/>
    </source>
</evidence>
<evidence type="ECO:0000313" key="10">
    <source>
        <dbReference type="Proteomes" id="UP000800092"/>
    </source>
</evidence>
<feature type="DNA-binding region" description="Fork-head" evidence="6">
    <location>
        <begin position="228"/>
        <end position="325"/>
    </location>
</feature>
<feature type="compositionally biased region" description="Basic and acidic residues" evidence="7">
    <location>
        <begin position="332"/>
        <end position="343"/>
    </location>
</feature>
<dbReference type="AlphaFoldDB" id="A0A6A6HGJ2"/>
<feature type="region of interest" description="Disordered" evidence="7">
    <location>
        <begin position="416"/>
        <end position="438"/>
    </location>
</feature>
<comment type="subcellular location">
    <subcellularLocation>
        <location evidence="1 6">Nucleus</location>
    </subcellularLocation>
</comment>
<feature type="region of interest" description="Disordered" evidence="7">
    <location>
        <begin position="92"/>
        <end position="163"/>
    </location>
</feature>
<keyword evidence="2" id="KW-0805">Transcription regulation</keyword>
<keyword evidence="4" id="KW-0804">Transcription</keyword>
<dbReference type="GO" id="GO:0005634">
    <property type="term" value="C:nucleus"/>
    <property type="evidence" value="ECO:0007669"/>
    <property type="project" value="UniProtKB-SubCell"/>
</dbReference>
<feature type="compositionally biased region" description="Polar residues" evidence="7">
    <location>
        <begin position="365"/>
        <end position="377"/>
    </location>
</feature>
<dbReference type="InterPro" id="IPR030456">
    <property type="entry name" value="TF_fork_head_CS_2"/>
</dbReference>
<keyword evidence="10" id="KW-1185">Reference proteome</keyword>
<sequence>MNGNPSQQLFMQKDPFEIEPNPDPWLTNVFNPETALYNPEGSNLYSLQPSSHESVNCSPHAYGHGVFQNSDSYHQMASTQTLPNEFEISRMRRGTPSSSNYLLEYGPDKDSMSRPRTLPNVNFPRASTKGLYTPEDAFPPSCYELDSPQPPQLSSLNATQSPKAAQVLKEGASQPDELAVASFSGGPFSTMPPQSQYSSNNFDTQSTMLVEPDEDFVASREPTPDSEMKEEPYAKKIHRCLISAPGHTMVLRDIYEWFIQNTEKCKEPDASAWKNSIRHNLSMNAAFVKVNQPQGEEQKKGCSWKLADFAVKEGVKSTTRYRTKAPSKRSARTRDPDQKRMEAGAKGGQASKKAAQRRSQRLRDNSQLSPTTIPHLTSSGPPPVGDVPLLGSENRAERQTSPYFVTHMGPVSYSQQQYTPTIPTSAPQQNPTRQTNSSHFSPITMGYFSHIPGMSFTGQPIPSPDEPFFYDSPAESGDEPITPSSMGVGRMPDPFWGTEGTADSAGDLEMQYGTINSMFPA</sequence>
<dbReference type="EMBL" id="ML991781">
    <property type="protein sequence ID" value="KAF2237246.1"/>
    <property type="molecule type" value="Genomic_DNA"/>
</dbReference>
<dbReference type="PANTHER" id="PTHR45881">
    <property type="entry name" value="CHECKPOINT SUPPRESSOR 1-LIKE, ISOFORM A-RELATED"/>
    <property type="match status" value="1"/>
</dbReference>
<dbReference type="SUPFAM" id="SSF46785">
    <property type="entry name" value="Winged helix' DNA-binding domain"/>
    <property type="match status" value="1"/>
</dbReference>
<evidence type="ECO:0000256" key="5">
    <source>
        <dbReference type="ARBA" id="ARBA00023242"/>
    </source>
</evidence>
<keyword evidence="5 6" id="KW-0539">Nucleus</keyword>
<evidence type="ECO:0000256" key="4">
    <source>
        <dbReference type="ARBA" id="ARBA00023163"/>
    </source>
</evidence>
<feature type="region of interest" description="Disordered" evidence="7">
    <location>
        <begin position="315"/>
        <end position="390"/>
    </location>
</feature>
<evidence type="ECO:0000256" key="1">
    <source>
        <dbReference type="ARBA" id="ARBA00004123"/>
    </source>
</evidence>
<dbReference type="OrthoDB" id="5954824at2759"/>
<dbReference type="PROSITE" id="PS00658">
    <property type="entry name" value="FORK_HEAD_2"/>
    <property type="match status" value="1"/>
</dbReference>
<dbReference type="GO" id="GO:0000981">
    <property type="term" value="F:DNA-binding transcription factor activity, RNA polymerase II-specific"/>
    <property type="evidence" value="ECO:0007669"/>
    <property type="project" value="TreeGrafter"/>
</dbReference>
<feature type="compositionally biased region" description="Polar residues" evidence="7">
    <location>
        <begin position="152"/>
        <end position="163"/>
    </location>
</feature>
<feature type="compositionally biased region" description="Polar residues" evidence="7">
    <location>
        <begin position="1"/>
        <end position="10"/>
    </location>
</feature>
<feature type="region of interest" description="Disordered" evidence="7">
    <location>
        <begin position="1"/>
        <end position="22"/>
    </location>
</feature>
<dbReference type="SMART" id="SM00339">
    <property type="entry name" value="FH"/>
    <property type="match status" value="1"/>
</dbReference>
<reference evidence="9" key="1">
    <citation type="journal article" date="2020" name="Stud. Mycol.">
        <title>101 Dothideomycetes genomes: a test case for predicting lifestyles and emergence of pathogens.</title>
        <authorList>
            <person name="Haridas S."/>
            <person name="Albert R."/>
            <person name="Binder M."/>
            <person name="Bloem J."/>
            <person name="Labutti K."/>
            <person name="Salamov A."/>
            <person name="Andreopoulos B."/>
            <person name="Baker S."/>
            <person name="Barry K."/>
            <person name="Bills G."/>
            <person name="Bluhm B."/>
            <person name="Cannon C."/>
            <person name="Castanera R."/>
            <person name="Culley D."/>
            <person name="Daum C."/>
            <person name="Ezra D."/>
            <person name="Gonzalez J."/>
            <person name="Henrissat B."/>
            <person name="Kuo A."/>
            <person name="Liang C."/>
            <person name="Lipzen A."/>
            <person name="Lutzoni F."/>
            <person name="Magnuson J."/>
            <person name="Mondo S."/>
            <person name="Nolan M."/>
            <person name="Ohm R."/>
            <person name="Pangilinan J."/>
            <person name="Park H.-J."/>
            <person name="Ramirez L."/>
            <person name="Alfaro M."/>
            <person name="Sun H."/>
            <person name="Tritt A."/>
            <person name="Yoshinaga Y."/>
            <person name="Zwiers L.-H."/>
            <person name="Turgeon B."/>
            <person name="Goodwin S."/>
            <person name="Spatafora J."/>
            <person name="Crous P."/>
            <person name="Grigoriev I."/>
        </authorList>
    </citation>
    <scope>NUCLEOTIDE SEQUENCE</scope>
    <source>
        <strain evidence="9">Tuck. ex Michener</strain>
    </source>
</reference>
<dbReference type="Proteomes" id="UP000800092">
    <property type="component" value="Unassembled WGS sequence"/>
</dbReference>
<dbReference type="InterPro" id="IPR036390">
    <property type="entry name" value="WH_DNA-bd_sf"/>
</dbReference>
<keyword evidence="3 6" id="KW-0238">DNA-binding</keyword>
<accession>A0A6A6HGJ2</accession>
<dbReference type="Pfam" id="PF00250">
    <property type="entry name" value="Forkhead"/>
    <property type="match status" value="1"/>
</dbReference>
<feature type="region of interest" description="Disordered" evidence="7">
    <location>
        <begin position="473"/>
        <end position="504"/>
    </location>
</feature>
<proteinExistence type="predicted"/>
<name>A0A6A6HGJ2_VIRVR</name>
<feature type="domain" description="Fork-head" evidence="8">
    <location>
        <begin position="228"/>
        <end position="325"/>
    </location>
</feature>